<reference evidence="2 3" key="1">
    <citation type="submission" date="2013-12" db="EMBL/GenBank/DDBJ databases">
        <authorList>
            <person name="Zelazny A."/>
            <person name="Olivier K."/>
            <person name="Holland S."/>
            <person name="Lenaerts A."/>
            <person name="Ordway D."/>
            <person name="DeGroote M.A."/>
            <person name="Parker T."/>
            <person name="Sizemore C."/>
            <person name="Tallon L.J."/>
            <person name="Sadzewicz L.K."/>
            <person name="Sengamalay N."/>
            <person name="Fraser C.M."/>
            <person name="Hine E."/>
            <person name="Shefchek K.A."/>
            <person name="Das S.P."/>
            <person name="Tettelin H."/>
        </authorList>
    </citation>
    <scope>NUCLEOTIDE SEQUENCE [LARGE SCALE GENOMIC DNA]</scope>
    <source>
        <strain evidence="2 3">1513</strain>
    </source>
</reference>
<proteinExistence type="predicted"/>
<accession>X8E087</accession>
<dbReference type="InterPro" id="IPR003495">
    <property type="entry name" value="CobW/HypB/UreG_nucleotide-bd"/>
</dbReference>
<sequence>MRTPVLLVSGQTDTDAVTRVLARDPGTVVVTHRFDGHIVMRSVAGMRGVTETVLELAHGCVSCTIRDDLLVLLRKLHRRDDVGRIVLHLEPWLEADPICWAINTVPVRVGPDSSMVRPRVTSRLPEWSAAWTARTGWNRRSATTNLRMAGRWRRW</sequence>
<dbReference type="EMBL" id="JAOJ01000001">
    <property type="protein sequence ID" value="EUA73666.1"/>
    <property type="molecule type" value="Genomic_DNA"/>
</dbReference>
<comment type="caution">
    <text evidence="2">The sequence shown here is derived from an EMBL/GenBank/DDBJ whole genome shotgun (WGS) entry which is preliminary data.</text>
</comment>
<dbReference type="PATRIC" id="fig|1299321.3.peg.126"/>
<protein>
    <recommendedName>
        <fullName evidence="1">CobW/HypB/UreG nucleotide-binding domain-containing protein</fullName>
    </recommendedName>
</protein>
<gene>
    <name evidence="2" type="ORF">I540_0138</name>
</gene>
<dbReference type="AlphaFoldDB" id="X8E087"/>
<organism evidence="2 3">
    <name type="scientific">Mycobacteroides abscessus subsp. bolletii 1513</name>
    <dbReference type="NCBI Taxonomy" id="1299321"/>
    <lineage>
        <taxon>Bacteria</taxon>
        <taxon>Bacillati</taxon>
        <taxon>Actinomycetota</taxon>
        <taxon>Actinomycetes</taxon>
        <taxon>Mycobacteriales</taxon>
        <taxon>Mycobacteriaceae</taxon>
        <taxon>Mycobacteroides</taxon>
        <taxon>Mycobacteroides abscessus</taxon>
    </lineage>
</organism>
<dbReference type="Pfam" id="PF02492">
    <property type="entry name" value="cobW"/>
    <property type="match status" value="1"/>
</dbReference>
<dbReference type="Proteomes" id="UP000023351">
    <property type="component" value="Unassembled WGS sequence"/>
</dbReference>
<evidence type="ECO:0000259" key="1">
    <source>
        <dbReference type="Pfam" id="PF02492"/>
    </source>
</evidence>
<evidence type="ECO:0000313" key="3">
    <source>
        <dbReference type="Proteomes" id="UP000023351"/>
    </source>
</evidence>
<dbReference type="Gene3D" id="3.40.50.300">
    <property type="entry name" value="P-loop containing nucleotide triphosphate hydrolases"/>
    <property type="match status" value="1"/>
</dbReference>
<name>X8E087_9MYCO</name>
<dbReference type="InterPro" id="IPR027417">
    <property type="entry name" value="P-loop_NTPase"/>
</dbReference>
<feature type="domain" description="CobW/HypB/UreG nucleotide-binding" evidence="1">
    <location>
        <begin position="47"/>
        <end position="87"/>
    </location>
</feature>
<evidence type="ECO:0000313" key="2">
    <source>
        <dbReference type="EMBL" id="EUA73666.1"/>
    </source>
</evidence>